<keyword evidence="1" id="KW-0732">Signal</keyword>
<reference evidence="2" key="1">
    <citation type="submission" date="2022-07" db="EMBL/GenBank/DDBJ databases">
        <title>Phylogenomic reconstructions and comparative analyses of Kickxellomycotina fungi.</title>
        <authorList>
            <person name="Reynolds N.K."/>
            <person name="Stajich J.E."/>
            <person name="Barry K."/>
            <person name="Grigoriev I.V."/>
            <person name="Crous P."/>
            <person name="Smith M.E."/>
        </authorList>
    </citation>
    <scope>NUCLEOTIDE SEQUENCE</scope>
    <source>
        <strain evidence="2">IMI 214461</strain>
    </source>
</reference>
<feature type="chain" id="PRO_5040890572" evidence="1">
    <location>
        <begin position="26"/>
        <end position="105"/>
    </location>
</feature>
<proteinExistence type="predicted"/>
<keyword evidence="3" id="KW-1185">Reference proteome</keyword>
<name>A0A9W8EHC4_9FUNG</name>
<protein>
    <submittedName>
        <fullName evidence="2">Uncharacterized protein</fullName>
    </submittedName>
</protein>
<accession>A0A9W8EHC4</accession>
<organism evidence="2 3">
    <name type="scientific">Coemansia thaxteri</name>
    <dbReference type="NCBI Taxonomy" id="2663907"/>
    <lineage>
        <taxon>Eukaryota</taxon>
        <taxon>Fungi</taxon>
        <taxon>Fungi incertae sedis</taxon>
        <taxon>Zoopagomycota</taxon>
        <taxon>Kickxellomycotina</taxon>
        <taxon>Kickxellomycetes</taxon>
        <taxon>Kickxellales</taxon>
        <taxon>Kickxellaceae</taxon>
        <taxon>Coemansia</taxon>
    </lineage>
</organism>
<evidence type="ECO:0000313" key="3">
    <source>
        <dbReference type="Proteomes" id="UP001150907"/>
    </source>
</evidence>
<sequence length="105" mass="10939">MQFSFSALLAVPAILAVMCPQLGAAVSVTATAVSSPRPTGITPFVTKTMVARVEANLSRFVPHMLSEARMAEEAAMLHGLRPAQLVRAAATAAVSDLFWNGASAI</sequence>
<dbReference type="OrthoDB" id="5533799at2759"/>
<evidence type="ECO:0000313" key="2">
    <source>
        <dbReference type="EMBL" id="KAJ1998946.1"/>
    </source>
</evidence>
<gene>
    <name evidence="2" type="ORF">H4R26_005261</name>
</gene>
<evidence type="ECO:0000256" key="1">
    <source>
        <dbReference type="SAM" id="SignalP"/>
    </source>
</evidence>
<dbReference type="EMBL" id="JANBQF010000823">
    <property type="protein sequence ID" value="KAJ1998946.1"/>
    <property type="molecule type" value="Genomic_DNA"/>
</dbReference>
<feature type="signal peptide" evidence="1">
    <location>
        <begin position="1"/>
        <end position="25"/>
    </location>
</feature>
<comment type="caution">
    <text evidence="2">The sequence shown here is derived from an EMBL/GenBank/DDBJ whole genome shotgun (WGS) entry which is preliminary data.</text>
</comment>
<dbReference type="AlphaFoldDB" id="A0A9W8EHC4"/>
<dbReference type="Proteomes" id="UP001150907">
    <property type="component" value="Unassembled WGS sequence"/>
</dbReference>